<evidence type="ECO:0000313" key="15">
    <source>
        <dbReference type="Proteomes" id="UP000007648"/>
    </source>
</evidence>
<organism evidence="14 15">
    <name type="scientific">Sarcophilus harrisii</name>
    <name type="common">Tasmanian devil</name>
    <name type="synonym">Sarcophilus laniarius</name>
    <dbReference type="NCBI Taxonomy" id="9305"/>
    <lineage>
        <taxon>Eukaryota</taxon>
        <taxon>Metazoa</taxon>
        <taxon>Chordata</taxon>
        <taxon>Craniata</taxon>
        <taxon>Vertebrata</taxon>
        <taxon>Euteleostomi</taxon>
        <taxon>Mammalia</taxon>
        <taxon>Metatheria</taxon>
        <taxon>Dasyuromorphia</taxon>
        <taxon>Dasyuridae</taxon>
        <taxon>Sarcophilus</taxon>
    </lineage>
</organism>
<dbReference type="FunFam" id="2.30.30.140:FF:000024">
    <property type="entry name" value="Mortality factor 4-like protein 1"/>
    <property type="match status" value="1"/>
</dbReference>
<dbReference type="GeneTree" id="ENSGT00950000182965"/>
<dbReference type="GO" id="GO:0006355">
    <property type="term" value="P:regulation of DNA-templated transcription"/>
    <property type="evidence" value="ECO:0007669"/>
    <property type="project" value="InterPro"/>
</dbReference>
<dbReference type="Pfam" id="PF05712">
    <property type="entry name" value="MRG"/>
    <property type="match status" value="1"/>
</dbReference>
<dbReference type="GO" id="GO:0006310">
    <property type="term" value="P:DNA recombination"/>
    <property type="evidence" value="ECO:0007669"/>
    <property type="project" value="UniProtKB-KW"/>
</dbReference>
<dbReference type="InterPro" id="IPR038217">
    <property type="entry name" value="MRG_C_sf"/>
</dbReference>
<dbReference type="Ensembl" id="ENSSHAT00000036268.1">
    <property type="protein sequence ID" value="ENSSHAP00000041850.1"/>
    <property type="gene ID" value="ENSSHAG00000022090.1"/>
</dbReference>
<evidence type="ECO:0000256" key="5">
    <source>
        <dbReference type="ARBA" id="ARBA00022990"/>
    </source>
</evidence>
<feature type="compositionally biased region" description="Basic and acidic residues" evidence="12">
    <location>
        <begin position="74"/>
        <end position="89"/>
    </location>
</feature>
<dbReference type="Gene3D" id="1.10.274.30">
    <property type="entry name" value="MRG domain"/>
    <property type="match status" value="1"/>
</dbReference>
<dbReference type="GO" id="GO:0006281">
    <property type="term" value="P:DNA repair"/>
    <property type="evidence" value="ECO:0007669"/>
    <property type="project" value="UniProtKB-KW"/>
</dbReference>
<accession>A0A7N4V5Z5</accession>
<keyword evidence="10" id="KW-0539">Nucleus</keyword>
<keyword evidence="9" id="KW-0234">DNA repair</keyword>
<dbReference type="Gene3D" id="2.30.30.140">
    <property type="match status" value="1"/>
</dbReference>
<reference evidence="14 15" key="1">
    <citation type="journal article" date="2011" name="Proc. Natl. Acad. Sci. U.S.A.">
        <title>Genetic diversity and population structure of the endangered marsupial Sarcophilus harrisii (Tasmanian devil).</title>
        <authorList>
            <person name="Miller W."/>
            <person name="Hayes V.M."/>
            <person name="Ratan A."/>
            <person name="Petersen D.C."/>
            <person name="Wittekindt N.E."/>
            <person name="Miller J."/>
            <person name="Walenz B."/>
            <person name="Knight J."/>
            <person name="Qi J."/>
            <person name="Zhao F."/>
            <person name="Wang Q."/>
            <person name="Bedoya-Reina O.C."/>
            <person name="Katiyar N."/>
            <person name="Tomsho L.P."/>
            <person name="Kasson L.M."/>
            <person name="Hardie R.A."/>
            <person name="Woodbridge P."/>
            <person name="Tindall E.A."/>
            <person name="Bertelsen M.F."/>
            <person name="Dixon D."/>
            <person name="Pyecroft S."/>
            <person name="Helgen K.M."/>
            <person name="Lesk A.M."/>
            <person name="Pringle T.H."/>
            <person name="Patterson N."/>
            <person name="Zhang Y."/>
            <person name="Kreiss A."/>
            <person name="Woods G.M."/>
            <person name="Jones M.E."/>
            <person name="Schuster S.C."/>
        </authorList>
    </citation>
    <scope>NUCLEOTIDE SEQUENCE [LARGE SCALE GENOMIC DNA]</scope>
</reference>
<dbReference type="InterPro" id="IPR008676">
    <property type="entry name" value="MRG"/>
</dbReference>
<evidence type="ECO:0000256" key="2">
    <source>
        <dbReference type="ARBA" id="ARBA00022604"/>
    </source>
</evidence>
<dbReference type="Proteomes" id="UP000007648">
    <property type="component" value="Unassembled WGS sequence"/>
</dbReference>
<evidence type="ECO:0000313" key="14">
    <source>
        <dbReference type="Ensembl" id="ENSSHAP00000041850.1"/>
    </source>
</evidence>
<keyword evidence="8" id="KW-0233">DNA recombination</keyword>
<keyword evidence="4" id="KW-0156">Chromatin regulator</keyword>
<evidence type="ECO:0000256" key="7">
    <source>
        <dbReference type="ARBA" id="ARBA00023163"/>
    </source>
</evidence>
<feature type="domain" description="Chromo" evidence="13">
    <location>
        <begin position="10"/>
        <end position="78"/>
    </location>
</feature>
<dbReference type="InParanoid" id="A0A7N4V5Z5"/>
<keyword evidence="15" id="KW-1185">Reference proteome</keyword>
<dbReference type="CDD" id="cd18983">
    <property type="entry name" value="CBD_MSL3_like"/>
    <property type="match status" value="1"/>
</dbReference>
<feature type="compositionally biased region" description="Gly residues" evidence="12">
    <location>
        <begin position="90"/>
        <end position="101"/>
    </location>
</feature>
<keyword evidence="7" id="KW-0804">Transcription</keyword>
<evidence type="ECO:0000256" key="12">
    <source>
        <dbReference type="SAM" id="MobiDB-lite"/>
    </source>
</evidence>
<dbReference type="FunFam" id="1.10.274.30:FF:000001">
    <property type="entry name" value="Mortality factor 4-like protein 1"/>
    <property type="match status" value="1"/>
</dbReference>
<feature type="compositionally biased region" description="Gly residues" evidence="12">
    <location>
        <begin position="167"/>
        <end position="178"/>
    </location>
</feature>
<sequence length="379" mass="40705">MAPKQAPKPEFQEGERVLCFHGPLLYEAKCLKVATEDKQVRYLIHYSGWNKNWDEWVPDNRVLKYSEANLQKQRELQKANQEHQAEGRARGGGPGRRGGGAAASLQQKHVETLFQNIRITPSTSAAAGAAEAGAASAEASTSASAGAAAEAPAPGPGRKTRKSKQKTGGGGGGDGGPGPSTREPPQPLPRRRARGEPAAKGEAAAAAARADLQVQMPAELKPLLVRDWELVTKQKRLVGLPAAKSVDAILDEYVAFKKAQGRGDNVEYAADEVAGGIRAYFNVTLGTQLLYEGERPQYGELLAAHPDVPVSRLYGAPHLLRLFVRIGAMLAYTAFDDKSLALLFGYLHDFLQYLARDPAAFFDAGQYKDAAPEPSQRAA</sequence>
<dbReference type="PANTHER" id="PTHR10880">
    <property type="entry name" value="MORTALITY FACTOR 4-LIKE PROTEIN"/>
    <property type="match status" value="1"/>
</dbReference>
<evidence type="ECO:0000256" key="9">
    <source>
        <dbReference type="ARBA" id="ARBA00023204"/>
    </source>
</evidence>
<keyword evidence="6" id="KW-0805">Transcription regulation</keyword>
<dbReference type="AlphaFoldDB" id="A0A7N4V5Z5"/>
<evidence type="ECO:0000256" key="3">
    <source>
        <dbReference type="ARBA" id="ARBA00022763"/>
    </source>
</evidence>
<keyword evidence="5" id="KW-0007">Acetylation</keyword>
<feature type="region of interest" description="Disordered" evidence="12">
    <location>
        <begin position="143"/>
        <end position="206"/>
    </location>
</feature>
<dbReference type="GO" id="GO:0005634">
    <property type="term" value="C:nucleus"/>
    <property type="evidence" value="ECO:0007669"/>
    <property type="project" value="UniProtKB-SubCell"/>
</dbReference>
<evidence type="ECO:0000256" key="10">
    <source>
        <dbReference type="ARBA" id="ARBA00023242"/>
    </source>
</evidence>
<dbReference type="InterPro" id="IPR000953">
    <property type="entry name" value="Chromo/chromo_shadow_dom"/>
</dbReference>
<comment type="subcellular location">
    <subcellularLocation>
        <location evidence="1">Nucleus</location>
    </subcellularLocation>
</comment>
<evidence type="ECO:0000256" key="11">
    <source>
        <dbReference type="ARBA" id="ARBA00071326"/>
    </source>
</evidence>
<evidence type="ECO:0000256" key="6">
    <source>
        <dbReference type="ARBA" id="ARBA00023015"/>
    </source>
</evidence>
<dbReference type="InterPro" id="IPR026541">
    <property type="entry name" value="MRG_dom"/>
</dbReference>
<dbReference type="PANTHER" id="PTHR10880:SF48">
    <property type="entry name" value="MORTALITY FACTOR 4 LIKE 2"/>
    <property type="match status" value="1"/>
</dbReference>
<evidence type="ECO:0000256" key="1">
    <source>
        <dbReference type="ARBA" id="ARBA00004123"/>
    </source>
</evidence>
<keyword evidence="2" id="KW-0341">Growth regulation</keyword>
<dbReference type="SUPFAM" id="SSF54160">
    <property type="entry name" value="Chromo domain-like"/>
    <property type="match status" value="1"/>
</dbReference>
<evidence type="ECO:0000256" key="4">
    <source>
        <dbReference type="ARBA" id="ARBA00022853"/>
    </source>
</evidence>
<feature type="region of interest" description="Disordered" evidence="12">
    <location>
        <begin position="74"/>
        <end position="105"/>
    </location>
</feature>
<dbReference type="GO" id="GO:0006325">
    <property type="term" value="P:chromatin organization"/>
    <property type="evidence" value="ECO:0007669"/>
    <property type="project" value="UniProtKB-KW"/>
</dbReference>
<evidence type="ECO:0000259" key="13">
    <source>
        <dbReference type="SMART" id="SM00298"/>
    </source>
</evidence>
<dbReference type="PIRSF" id="PIRSF038133">
    <property type="entry name" value="HAT_Nua4_EAF3/MRG15"/>
    <property type="match status" value="1"/>
</dbReference>
<dbReference type="InterPro" id="IPR016197">
    <property type="entry name" value="Chromo-like_dom_sf"/>
</dbReference>
<dbReference type="GO" id="GO:0035267">
    <property type="term" value="C:NuA4 histone acetyltransferase complex"/>
    <property type="evidence" value="ECO:0007669"/>
    <property type="project" value="TreeGrafter"/>
</dbReference>
<protein>
    <recommendedName>
        <fullName evidence="11">Mortality factor 4-like protein 1</fullName>
    </recommendedName>
</protein>
<proteinExistence type="predicted"/>
<dbReference type="Pfam" id="PF22732">
    <property type="entry name" value="MSL3_chromo-like"/>
    <property type="match status" value="1"/>
</dbReference>
<keyword evidence="3" id="KW-0227">DNA damage</keyword>
<dbReference type="InterPro" id="IPR053820">
    <property type="entry name" value="MSL3_chromo-like"/>
</dbReference>
<reference evidence="14" key="2">
    <citation type="submission" date="2025-08" db="UniProtKB">
        <authorList>
            <consortium name="Ensembl"/>
        </authorList>
    </citation>
    <scope>IDENTIFICATION</scope>
</reference>
<evidence type="ECO:0000256" key="8">
    <source>
        <dbReference type="ARBA" id="ARBA00023172"/>
    </source>
</evidence>
<dbReference type="SMART" id="SM00298">
    <property type="entry name" value="CHROMO"/>
    <property type="match status" value="1"/>
</dbReference>
<dbReference type="PROSITE" id="PS51640">
    <property type="entry name" value="MRG"/>
    <property type="match status" value="1"/>
</dbReference>
<reference evidence="14" key="3">
    <citation type="submission" date="2025-09" db="UniProtKB">
        <authorList>
            <consortium name="Ensembl"/>
        </authorList>
    </citation>
    <scope>IDENTIFICATION</scope>
</reference>
<name>A0A7N4V5Z5_SARHA</name>
<feature type="compositionally biased region" description="Low complexity" evidence="12">
    <location>
        <begin position="143"/>
        <end position="152"/>
    </location>
</feature>